<dbReference type="PANTHER" id="PTHR14413">
    <property type="entry name" value="RIBOSOMAL PROTEIN L17"/>
    <property type="match status" value="1"/>
</dbReference>
<comment type="subunit">
    <text evidence="4">Part of the 50S ribosomal subunit. Contacts protein L32.</text>
</comment>
<dbReference type="STRING" id="1797542.A3J59_00510"/>
<keyword evidence="3 4" id="KW-0687">Ribonucleoprotein</keyword>
<evidence type="ECO:0000313" key="6">
    <source>
        <dbReference type="EMBL" id="OGY50965.1"/>
    </source>
</evidence>
<keyword evidence="2 4" id="KW-0689">Ribosomal protein</keyword>
<dbReference type="GO" id="GO:0003735">
    <property type="term" value="F:structural constituent of ribosome"/>
    <property type="evidence" value="ECO:0007669"/>
    <property type="project" value="InterPro"/>
</dbReference>
<dbReference type="GO" id="GO:0006412">
    <property type="term" value="P:translation"/>
    <property type="evidence" value="ECO:0007669"/>
    <property type="project" value="UniProtKB-UniRule"/>
</dbReference>
<dbReference type="Proteomes" id="UP000177310">
    <property type="component" value="Unassembled WGS sequence"/>
</dbReference>
<dbReference type="PROSITE" id="PS01167">
    <property type="entry name" value="RIBOSOMAL_L17"/>
    <property type="match status" value="1"/>
</dbReference>
<dbReference type="Gene3D" id="3.90.1030.10">
    <property type="entry name" value="Ribosomal protein L17"/>
    <property type="match status" value="1"/>
</dbReference>
<evidence type="ECO:0000256" key="5">
    <source>
        <dbReference type="RuleBase" id="RU000660"/>
    </source>
</evidence>
<dbReference type="NCBIfam" id="TIGR00059">
    <property type="entry name" value="L17"/>
    <property type="match status" value="1"/>
</dbReference>
<dbReference type="InterPro" id="IPR000456">
    <property type="entry name" value="Ribosomal_bL17"/>
</dbReference>
<dbReference type="Pfam" id="PF01196">
    <property type="entry name" value="Ribosomal_L17"/>
    <property type="match status" value="1"/>
</dbReference>
<dbReference type="EMBL" id="MHIL01000026">
    <property type="protein sequence ID" value="OGY50965.1"/>
    <property type="molecule type" value="Genomic_DNA"/>
</dbReference>
<gene>
    <name evidence="4" type="primary">rplQ</name>
    <name evidence="6" type="ORF">A3J59_00510</name>
</gene>
<dbReference type="AlphaFoldDB" id="A0A1G1YF31"/>
<proteinExistence type="inferred from homology"/>
<dbReference type="InterPro" id="IPR047859">
    <property type="entry name" value="Ribosomal_bL17_CS"/>
</dbReference>
<reference evidence="6 7" key="1">
    <citation type="journal article" date="2016" name="Nat. Commun.">
        <title>Thousands of microbial genomes shed light on interconnected biogeochemical processes in an aquifer system.</title>
        <authorList>
            <person name="Anantharaman K."/>
            <person name="Brown C.T."/>
            <person name="Hug L.A."/>
            <person name="Sharon I."/>
            <person name="Castelle C.J."/>
            <person name="Probst A.J."/>
            <person name="Thomas B.C."/>
            <person name="Singh A."/>
            <person name="Wilkins M.J."/>
            <person name="Karaoz U."/>
            <person name="Brodie E.L."/>
            <person name="Williams K.H."/>
            <person name="Hubbard S.S."/>
            <person name="Banfield J.F."/>
        </authorList>
    </citation>
    <scope>NUCLEOTIDE SEQUENCE [LARGE SCALE GENOMIC DNA]</scope>
</reference>
<dbReference type="GO" id="GO:0022625">
    <property type="term" value="C:cytosolic large ribosomal subunit"/>
    <property type="evidence" value="ECO:0007669"/>
    <property type="project" value="TreeGrafter"/>
</dbReference>
<dbReference type="InterPro" id="IPR036373">
    <property type="entry name" value="Ribosomal_bL17_sf"/>
</dbReference>
<evidence type="ECO:0000256" key="1">
    <source>
        <dbReference type="ARBA" id="ARBA00008777"/>
    </source>
</evidence>
<protein>
    <recommendedName>
        <fullName evidence="4">Large ribosomal subunit protein bL17</fullName>
    </recommendedName>
</protein>
<evidence type="ECO:0000256" key="4">
    <source>
        <dbReference type="HAMAP-Rule" id="MF_01368"/>
    </source>
</evidence>
<comment type="caution">
    <text evidence="6">The sequence shown here is derived from an EMBL/GenBank/DDBJ whole genome shotgun (WGS) entry which is preliminary data.</text>
</comment>
<dbReference type="HAMAP" id="MF_01368">
    <property type="entry name" value="Ribosomal_bL17"/>
    <property type="match status" value="1"/>
</dbReference>
<evidence type="ECO:0000313" key="7">
    <source>
        <dbReference type="Proteomes" id="UP000177310"/>
    </source>
</evidence>
<name>A0A1G1YF31_9BACT</name>
<evidence type="ECO:0000256" key="2">
    <source>
        <dbReference type="ARBA" id="ARBA00022980"/>
    </source>
</evidence>
<comment type="similarity">
    <text evidence="1 4 5">Belongs to the bacterial ribosomal protein bL17 family.</text>
</comment>
<evidence type="ECO:0000256" key="3">
    <source>
        <dbReference type="ARBA" id="ARBA00023274"/>
    </source>
</evidence>
<dbReference type="SUPFAM" id="SSF64263">
    <property type="entry name" value="Prokaryotic ribosomal protein L17"/>
    <property type="match status" value="1"/>
</dbReference>
<accession>A0A1G1YF31</accession>
<organism evidence="6 7">
    <name type="scientific">Candidatus Buchananbacteria bacterium RIFCSPHIGHO2_02_FULL_56_16</name>
    <dbReference type="NCBI Taxonomy" id="1797542"/>
    <lineage>
        <taxon>Bacteria</taxon>
        <taxon>Candidatus Buchananiibacteriota</taxon>
    </lineage>
</organism>
<dbReference type="PANTHER" id="PTHR14413:SF16">
    <property type="entry name" value="LARGE RIBOSOMAL SUBUNIT PROTEIN BL17M"/>
    <property type="match status" value="1"/>
</dbReference>
<sequence>MRHQKRGKILDRKKAPREAMMRNLATSLILYEKIKTTTAKAKALRPLAERLVTIAKKNDLTARRRLLAVLYHKKAVSKALEVIGPRYQDRHGGYTRITKIGQRQGDGADIAQIEFV</sequence>